<reference evidence="1" key="1">
    <citation type="submission" date="2020-05" db="EMBL/GenBank/DDBJ databases">
        <authorList>
            <person name="Chiriac C."/>
            <person name="Salcher M."/>
            <person name="Ghai R."/>
            <person name="Kavagutti S V."/>
        </authorList>
    </citation>
    <scope>NUCLEOTIDE SEQUENCE</scope>
</reference>
<sequence length="132" mass="14857">MAIPKEYLDSSFDFGFSTAEDTTVVPTTLTPQVTSQEISEPIIERIKNLEINLGEALTILERIENANTPLDTDEYKALIEKDVKAKLVAVEKLILPLLVNLMKNPEKDTIKWPGRAPIIEKQIEKILAITRI</sequence>
<proteinExistence type="predicted"/>
<accession>A0A6J7WYJ3</accession>
<gene>
    <name evidence="1" type="ORF">UFOVP242_179</name>
</gene>
<name>A0A6J7WYJ3_9CAUD</name>
<evidence type="ECO:0000313" key="1">
    <source>
        <dbReference type="EMBL" id="CAB5221965.1"/>
    </source>
</evidence>
<dbReference type="EMBL" id="LR798294">
    <property type="protein sequence ID" value="CAB5221965.1"/>
    <property type="molecule type" value="Genomic_DNA"/>
</dbReference>
<organism evidence="1">
    <name type="scientific">uncultured Caudovirales phage</name>
    <dbReference type="NCBI Taxonomy" id="2100421"/>
    <lineage>
        <taxon>Viruses</taxon>
        <taxon>Duplodnaviria</taxon>
        <taxon>Heunggongvirae</taxon>
        <taxon>Uroviricota</taxon>
        <taxon>Caudoviricetes</taxon>
        <taxon>Peduoviridae</taxon>
        <taxon>Maltschvirus</taxon>
        <taxon>Maltschvirus maltsch</taxon>
    </lineage>
</organism>
<protein>
    <submittedName>
        <fullName evidence="1">Uncharacterized protein</fullName>
    </submittedName>
</protein>